<dbReference type="Gene3D" id="3.90.1720.10">
    <property type="entry name" value="endopeptidase domain like (from Nostoc punctiforme)"/>
    <property type="match status" value="1"/>
</dbReference>
<dbReference type="Proteomes" id="UP001056035">
    <property type="component" value="Chromosome"/>
</dbReference>
<dbReference type="Gene3D" id="1.10.101.10">
    <property type="entry name" value="PGBD-like superfamily/PGBD"/>
    <property type="match status" value="2"/>
</dbReference>
<organism evidence="3 4">
    <name type="scientific">Paraconexibacter antarcticus</name>
    <dbReference type="NCBI Taxonomy" id="2949664"/>
    <lineage>
        <taxon>Bacteria</taxon>
        <taxon>Bacillati</taxon>
        <taxon>Actinomycetota</taxon>
        <taxon>Thermoleophilia</taxon>
        <taxon>Solirubrobacterales</taxon>
        <taxon>Paraconexibacteraceae</taxon>
        <taxon>Paraconexibacter</taxon>
    </lineage>
</organism>
<evidence type="ECO:0000313" key="3">
    <source>
        <dbReference type="EMBL" id="UTI66393.1"/>
    </source>
</evidence>
<dbReference type="InterPro" id="IPR036366">
    <property type="entry name" value="PGBDSf"/>
</dbReference>
<evidence type="ECO:0000259" key="2">
    <source>
        <dbReference type="Pfam" id="PF01471"/>
    </source>
</evidence>
<keyword evidence="4" id="KW-1185">Reference proteome</keyword>
<gene>
    <name evidence="3" type="ORF">NBH00_09325</name>
</gene>
<dbReference type="Pfam" id="PF01471">
    <property type="entry name" value="PG_binding_1"/>
    <property type="match status" value="2"/>
</dbReference>
<sequence>MLPSRIRGTHRQRAGSARRRLTHIACTVLLGTAAVPAILPAAPAAAASRHLGDRSLRVGMSGRDVKELQKLLTQIGIKVSVDGQFGPGLKKAVQRFQRVARLDASGTVGPKTITALRRSAAGGDAAQYEGGGFGTNTGGTQSLGDRIPVRPGMSGHDIKVLQDFLGRAGFKTRIDGEFGSGTVTALEKFEAANKLPVDDIVDASDIDVLRGQASAGTDAASAAQPLKLAPGDRATVGSDGLAIAPENAPDAVKEIIAAGNKIAKTPYIYGGGHGKWEDKGYDCSGSVSYALHGANLLDQPLVSGDFPNWGAPGPGQWVTIYGNSGHVFMYVAGLRFDTSGASSSGSRWQSATRPTKGYGVSHPTGL</sequence>
<feature type="region of interest" description="Disordered" evidence="1">
    <location>
        <begin position="342"/>
        <end position="366"/>
    </location>
</feature>
<dbReference type="InterPro" id="IPR036365">
    <property type="entry name" value="PGBD-like_sf"/>
</dbReference>
<feature type="domain" description="Peptidoglycan binding-like" evidence="2">
    <location>
        <begin position="61"/>
        <end position="116"/>
    </location>
</feature>
<feature type="compositionally biased region" description="Low complexity" evidence="1">
    <location>
        <begin position="342"/>
        <end position="353"/>
    </location>
</feature>
<evidence type="ECO:0000256" key="1">
    <source>
        <dbReference type="SAM" id="MobiDB-lite"/>
    </source>
</evidence>
<feature type="domain" description="Peptidoglycan binding-like" evidence="2">
    <location>
        <begin position="155"/>
        <end position="203"/>
    </location>
</feature>
<evidence type="ECO:0000313" key="4">
    <source>
        <dbReference type="Proteomes" id="UP001056035"/>
    </source>
</evidence>
<dbReference type="InterPro" id="IPR038765">
    <property type="entry name" value="Papain-like_cys_pep_sf"/>
</dbReference>
<dbReference type="RefSeq" id="WP_254573064.1">
    <property type="nucleotide sequence ID" value="NZ_CP098502.1"/>
</dbReference>
<name>A0ABY5DWJ6_9ACTN</name>
<protein>
    <submittedName>
        <fullName evidence="3">Peptidoglycan-binding protein</fullName>
    </submittedName>
</protein>
<proteinExistence type="predicted"/>
<dbReference type="EMBL" id="CP098502">
    <property type="protein sequence ID" value="UTI66393.1"/>
    <property type="molecule type" value="Genomic_DNA"/>
</dbReference>
<accession>A0ABY5DWJ6</accession>
<dbReference type="SUPFAM" id="SSF54001">
    <property type="entry name" value="Cysteine proteinases"/>
    <property type="match status" value="1"/>
</dbReference>
<dbReference type="SUPFAM" id="SSF47090">
    <property type="entry name" value="PGBD-like"/>
    <property type="match status" value="2"/>
</dbReference>
<dbReference type="InterPro" id="IPR002477">
    <property type="entry name" value="Peptidoglycan-bd-like"/>
</dbReference>
<reference evidence="3 4" key="1">
    <citation type="submission" date="2022-06" db="EMBL/GenBank/DDBJ databases">
        <title>Paraconexibacter antarcticus.</title>
        <authorList>
            <person name="Kim C.S."/>
        </authorList>
    </citation>
    <scope>NUCLEOTIDE SEQUENCE [LARGE SCALE GENOMIC DNA]</scope>
    <source>
        <strain evidence="3 4">02-257</strain>
    </source>
</reference>